<organism evidence="1 2">
    <name type="scientific">Ructibacterium gallinarum</name>
    <dbReference type="NCBI Taxonomy" id="2779355"/>
    <lineage>
        <taxon>Bacteria</taxon>
        <taxon>Bacillati</taxon>
        <taxon>Bacillota</taxon>
        <taxon>Clostridia</taxon>
        <taxon>Eubacteriales</taxon>
        <taxon>Oscillospiraceae</taxon>
        <taxon>Ructibacterium</taxon>
    </lineage>
</organism>
<keyword evidence="2" id="KW-1185">Reference proteome</keyword>
<dbReference type="AlphaFoldDB" id="A0A9D5M074"/>
<proteinExistence type="predicted"/>
<evidence type="ECO:0000313" key="2">
    <source>
        <dbReference type="Proteomes" id="UP000806542"/>
    </source>
</evidence>
<dbReference type="Proteomes" id="UP000806542">
    <property type="component" value="Unassembled WGS sequence"/>
</dbReference>
<comment type="caution">
    <text evidence="1">The sequence shown here is derived from an EMBL/GenBank/DDBJ whole genome shotgun (WGS) entry which is preliminary data.</text>
</comment>
<evidence type="ECO:0000313" key="1">
    <source>
        <dbReference type="EMBL" id="MBE5039053.1"/>
    </source>
</evidence>
<name>A0A9D5M074_9FIRM</name>
<reference evidence="1" key="1">
    <citation type="submission" date="2020-10" db="EMBL/GenBank/DDBJ databases">
        <title>ChiBAC.</title>
        <authorList>
            <person name="Zenner C."/>
            <person name="Hitch T.C.A."/>
            <person name="Clavel T."/>
        </authorList>
    </citation>
    <scope>NUCLEOTIDE SEQUENCE</scope>
    <source>
        <strain evidence="1">DSM 107454</strain>
    </source>
</reference>
<sequence>MQDQRSNVLILLYTGSRGGGETLIVSTSVNLQNPAKHFYAMLEPKLMNSV</sequence>
<protein>
    <submittedName>
        <fullName evidence="1">Uncharacterized protein</fullName>
    </submittedName>
</protein>
<accession>A0A9D5M074</accession>
<dbReference type="EMBL" id="JADCKB010000001">
    <property type="protein sequence ID" value="MBE5039053.1"/>
    <property type="molecule type" value="Genomic_DNA"/>
</dbReference>
<gene>
    <name evidence="1" type="ORF">INF28_01035</name>
</gene>
<dbReference type="RefSeq" id="WP_226391604.1">
    <property type="nucleotide sequence ID" value="NZ_JADCKB010000001.1"/>
</dbReference>